<keyword evidence="2" id="KW-1185">Reference proteome</keyword>
<accession>A0AAV2FDT3</accession>
<name>A0AAV2FDT3_9ROSI</name>
<evidence type="ECO:0000313" key="2">
    <source>
        <dbReference type="Proteomes" id="UP001497516"/>
    </source>
</evidence>
<dbReference type="EMBL" id="OZ034819">
    <property type="protein sequence ID" value="CAL1395600.1"/>
    <property type="molecule type" value="Genomic_DNA"/>
</dbReference>
<sequence>MSIFVHSDTTGFKVIIGGVFAAYFSNLNPPCPLLTNFRTYLVSIPIDVVYHPLSSSPKERRFSDCPNTINFKTNTVDISAASLSNFVIHIVVVPMLYCPLQLPQRMLIAPFVQTQVDTCPSHLCVSKV</sequence>
<evidence type="ECO:0000313" key="1">
    <source>
        <dbReference type="EMBL" id="CAL1395600.1"/>
    </source>
</evidence>
<gene>
    <name evidence="1" type="ORF">LTRI10_LOCUS36024</name>
</gene>
<proteinExistence type="predicted"/>
<protein>
    <submittedName>
        <fullName evidence="1">Uncharacterized protein</fullName>
    </submittedName>
</protein>
<dbReference type="Proteomes" id="UP001497516">
    <property type="component" value="Chromosome 6"/>
</dbReference>
<dbReference type="AlphaFoldDB" id="A0AAV2FDT3"/>
<organism evidence="1 2">
    <name type="scientific">Linum trigynum</name>
    <dbReference type="NCBI Taxonomy" id="586398"/>
    <lineage>
        <taxon>Eukaryota</taxon>
        <taxon>Viridiplantae</taxon>
        <taxon>Streptophyta</taxon>
        <taxon>Embryophyta</taxon>
        <taxon>Tracheophyta</taxon>
        <taxon>Spermatophyta</taxon>
        <taxon>Magnoliopsida</taxon>
        <taxon>eudicotyledons</taxon>
        <taxon>Gunneridae</taxon>
        <taxon>Pentapetalae</taxon>
        <taxon>rosids</taxon>
        <taxon>fabids</taxon>
        <taxon>Malpighiales</taxon>
        <taxon>Linaceae</taxon>
        <taxon>Linum</taxon>
    </lineage>
</organism>
<reference evidence="1 2" key="1">
    <citation type="submission" date="2024-04" db="EMBL/GenBank/DDBJ databases">
        <authorList>
            <person name="Fracassetti M."/>
        </authorList>
    </citation>
    <scope>NUCLEOTIDE SEQUENCE [LARGE SCALE GENOMIC DNA]</scope>
</reference>